<dbReference type="InterPro" id="IPR029058">
    <property type="entry name" value="AB_hydrolase_fold"/>
</dbReference>
<proteinExistence type="predicted"/>
<organism evidence="2 3">
    <name type="scientific">Sphingomonas plantiphila</name>
    <dbReference type="NCBI Taxonomy" id="3163295"/>
    <lineage>
        <taxon>Bacteria</taxon>
        <taxon>Pseudomonadati</taxon>
        <taxon>Pseudomonadota</taxon>
        <taxon>Alphaproteobacteria</taxon>
        <taxon>Sphingomonadales</taxon>
        <taxon>Sphingomonadaceae</taxon>
        <taxon>Sphingomonas</taxon>
    </lineage>
</organism>
<evidence type="ECO:0000259" key="1">
    <source>
        <dbReference type="Pfam" id="PF00561"/>
    </source>
</evidence>
<feature type="domain" description="AB hydrolase-1" evidence="1">
    <location>
        <begin position="97"/>
        <end position="153"/>
    </location>
</feature>
<reference evidence="2 3" key="1">
    <citation type="submission" date="2024-06" db="EMBL/GenBank/DDBJ databases">
        <authorList>
            <person name="Kaempfer P."/>
            <person name="Viver T."/>
        </authorList>
    </citation>
    <scope>NUCLEOTIDE SEQUENCE [LARGE SCALE GENOMIC DNA]</scope>
    <source>
        <strain evidence="2 3">ST-64</strain>
    </source>
</reference>
<evidence type="ECO:0000313" key="3">
    <source>
        <dbReference type="Proteomes" id="UP001629244"/>
    </source>
</evidence>
<keyword evidence="2" id="KW-0378">Hydrolase</keyword>
<protein>
    <submittedName>
        <fullName evidence="2">Alpha/beta fold hydrolase</fullName>
    </submittedName>
</protein>
<dbReference type="Pfam" id="PF00561">
    <property type="entry name" value="Abhydrolase_1"/>
    <property type="match status" value="1"/>
</dbReference>
<name>A0ABW8YLC1_9SPHN</name>
<sequence length="241" mass="25889">MAVNLQAKAPPASALLAEWPRAALTLGSLPFAWKELLAEPRGDGRPVLTLPGLVNSDMSNIVMRRYLDALGYRAYPWALGRNFGARAIGAEGERLIERIAQVRDETGEKVTLVGVSLGGIMARIVAHRRPELVREVITVSSPFAGLPTATNVWRVFELVSGQRADDPAVRAMLEEASSPLPVPATAIWSASDGLVNGAICHEPDCATARSVEVDSSHLWVQMKPQVLRAIAQTLGRGATAR</sequence>
<dbReference type="Proteomes" id="UP001629244">
    <property type="component" value="Unassembled WGS sequence"/>
</dbReference>
<gene>
    <name evidence="2" type="ORF">ABS767_08820</name>
</gene>
<keyword evidence="3" id="KW-1185">Reference proteome</keyword>
<dbReference type="EMBL" id="JBELQC010000001">
    <property type="protein sequence ID" value="MFL9841061.1"/>
    <property type="molecule type" value="Genomic_DNA"/>
</dbReference>
<dbReference type="Gene3D" id="3.40.50.1820">
    <property type="entry name" value="alpha/beta hydrolase"/>
    <property type="match status" value="1"/>
</dbReference>
<dbReference type="InterPro" id="IPR000073">
    <property type="entry name" value="AB_hydrolase_1"/>
</dbReference>
<comment type="caution">
    <text evidence="2">The sequence shown here is derived from an EMBL/GenBank/DDBJ whole genome shotgun (WGS) entry which is preliminary data.</text>
</comment>
<accession>A0ABW8YLC1</accession>
<dbReference type="SUPFAM" id="SSF53474">
    <property type="entry name" value="alpha/beta-Hydrolases"/>
    <property type="match status" value="1"/>
</dbReference>
<dbReference type="RefSeq" id="WP_408077978.1">
    <property type="nucleotide sequence ID" value="NZ_JBELQC010000001.1"/>
</dbReference>
<dbReference type="GO" id="GO:0016787">
    <property type="term" value="F:hydrolase activity"/>
    <property type="evidence" value="ECO:0007669"/>
    <property type="project" value="UniProtKB-KW"/>
</dbReference>
<evidence type="ECO:0000313" key="2">
    <source>
        <dbReference type="EMBL" id="MFL9841061.1"/>
    </source>
</evidence>